<dbReference type="Proteomes" id="UP000003781">
    <property type="component" value="Unassembled WGS sequence"/>
</dbReference>
<name>A3IX18_9CHRO</name>
<dbReference type="PROSITE" id="PS50011">
    <property type="entry name" value="PROTEIN_KINASE_DOM"/>
    <property type="match status" value="1"/>
</dbReference>
<keyword evidence="3" id="KW-1185">Reference proteome</keyword>
<proteinExistence type="predicted"/>
<keyword evidence="2" id="KW-0808">Transferase</keyword>
<reference evidence="2 3" key="1">
    <citation type="submission" date="2007-03" db="EMBL/GenBank/DDBJ databases">
        <authorList>
            <person name="Stal L."/>
            <person name="Ferriera S."/>
            <person name="Johnson J."/>
            <person name="Kravitz S."/>
            <person name="Beeson K."/>
            <person name="Sutton G."/>
            <person name="Rogers Y.-H."/>
            <person name="Friedman R."/>
            <person name="Frazier M."/>
            <person name="Venter J.C."/>
        </authorList>
    </citation>
    <scope>NUCLEOTIDE SEQUENCE [LARGE SCALE GENOMIC DNA]</scope>
    <source>
        <strain evidence="2 3">CCY0110</strain>
    </source>
</reference>
<dbReference type="PROSITE" id="PS00108">
    <property type="entry name" value="PROTEIN_KINASE_ST"/>
    <property type="match status" value="1"/>
</dbReference>
<dbReference type="EMBL" id="AAXW01000059">
    <property type="protein sequence ID" value="EAZ88960.1"/>
    <property type="molecule type" value="Genomic_DNA"/>
</dbReference>
<feature type="domain" description="Protein kinase" evidence="1">
    <location>
        <begin position="1"/>
        <end position="54"/>
    </location>
</feature>
<comment type="caution">
    <text evidence="2">The sequence shown here is derived from an EMBL/GenBank/DDBJ whole genome shotgun (WGS) entry which is preliminary data.</text>
</comment>
<dbReference type="GO" id="GO:0005524">
    <property type="term" value="F:ATP binding"/>
    <property type="evidence" value="ECO:0007669"/>
    <property type="project" value="InterPro"/>
</dbReference>
<dbReference type="GO" id="GO:0004674">
    <property type="term" value="F:protein serine/threonine kinase activity"/>
    <property type="evidence" value="ECO:0007669"/>
    <property type="project" value="UniProtKB-KW"/>
</dbReference>
<protein>
    <submittedName>
        <fullName evidence="2">Serine/Threonine protein kinase</fullName>
    </submittedName>
</protein>
<organism evidence="2 3">
    <name type="scientific">Crocosphaera chwakensis CCY0110</name>
    <dbReference type="NCBI Taxonomy" id="391612"/>
    <lineage>
        <taxon>Bacteria</taxon>
        <taxon>Bacillati</taxon>
        <taxon>Cyanobacteriota</taxon>
        <taxon>Cyanophyceae</taxon>
        <taxon>Oscillatoriophycideae</taxon>
        <taxon>Chroococcales</taxon>
        <taxon>Aphanothecaceae</taxon>
        <taxon>Crocosphaera</taxon>
        <taxon>Crocosphaera chwakensis</taxon>
    </lineage>
</organism>
<keyword evidence="2" id="KW-0418">Kinase</keyword>
<keyword evidence="2" id="KW-0723">Serine/threonine-protein kinase</keyword>
<dbReference type="InterPro" id="IPR008271">
    <property type="entry name" value="Ser/Thr_kinase_AS"/>
</dbReference>
<dbReference type="Gene3D" id="1.10.510.10">
    <property type="entry name" value="Transferase(Phosphotransferase) domain 1"/>
    <property type="match status" value="1"/>
</dbReference>
<evidence type="ECO:0000313" key="3">
    <source>
        <dbReference type="Proteomes" id="UP000003781"/>
    </source>
</evidence>
<accession>A3IX18</accession>
<evidence type="ECO:0000313" key="2">
    <source>
        <dbReference type="EMBL" id="EAZ88960.1"/>
    </source>
</evidence>
<gene>
    <name evidence="2" type="ORF">CY0110_10952</name>
</gene>
<dbReference type="InterPro" id="IPR011009">
    <property type="entry name" value="Kinase-like_dom_sf"/>
</dbReference>
<dbReference type="RefSeq" id="WP_008277922.1">
    <property type="nucleotide sequence ID" value="NZ_AAXW01000059.1"/>
</dbReference>
<dbReference type="AlphaFoldDB" id="A3IX18"/>
<dbReference type="InterPro" id="IPR000719">
    <property type="entry name" value="Prot_kinase_dom"/>
</dbReference>
<dbReference type="SUPFAM" id="SSF56112">
    <property type="entry name" value="Protein kinase-like (PK-like)"/>
    <property type="match status" value="1"/>
</dbReference>
<sequence>MEKFPNSRFFNQRFIQEALNYIQQIGSALTYIHEQGFIHRDVKSGNIMLRKKDM</sequence>
<dbReference type="Pfam" id="PF00069">
    <property type="entry name" value="Pkinase"/>
    <property type="match status" value="1"/>
</dbReference>
<evidence type="ECO:0000259" key="1">
    <source>
        <dbReference type="PROSITE" id="PS50011"/>
    </source>
</evidence>